<evidence type="ECO:0000313" key="8">
    <source>
        <dbReference type="Proteomes" id="UP000028542"/>
    </source>
</evidence>
<gene>
    <name evidence="7" type="ORF">IO99_02515</name>
</gene>
<dbReference type="InterPro" id="IPR050680">
    <property type="entry name" value="YpeA/RimI_acetyltransf"/>
</dbReference>
<dbReference type="InterPro" id="IPR006464">
    <property type="entry name" value="AcTrfase_RimI/Ard1"/>
</dbReference>
<dbReference type="GO" id="GO:0008999">
    <property type="term" value="F:protein-N-terminal-alanine acetyltransferase activity"/>
    <property type="evidence" value="ECO:0007669"/>
    <property type="project" value="UniProtKB-EC"/>
</dbReference>
<dbReference type="SUPFAM" id="SSF55729">
    <property type="entry name" value="Acyl-CoA N-acyltransferases (Nat)"/>
    <property type="match status" value="1"/>
</dbReference>
<keyword evidence="4" id="KW-0012">Acyltransferase</keyword>
<dbReference type="eggNOG" id="COG0456">
    <property type="taxonomic scope" value="Bacteria"/>
</dbReference>
<dbReference type="PANTHER" id="PTHR43420:SF44">
    <property type="entry name" value="ACETYLTRANSFERASE YPEA"/>
    <property type="match status" value="1"/>
</dbReference>
<evidence type="ECO:0000313" key="7">
    <source>
        <dbReference type="EMBL" id="KEZ88523.1"/>
    </source>
</evidence>
<dbReference type="RefSeq" id="WP_035129746.1">
    <property type="nucleotide sequence ID" value="NZ_JPMD01000002.1"/>
</dbReference>
<evidence type="ECO:0000256" key="1">
    <source>
        <dbReference type="ARBA" id="ARBA00005395"/>
    </source>
</evidence>
<comment type="catalytic activity">
    <reaction evidence="5">
        <text>N-terminal L-alanyl-[ribosomal protein bS18] + acetyl-CoA = N-terminal N(alpha)-acetyl-L-alanyl-[ribosomal protein bS18] + CoA + H(+)</text>
        <dbReference type="Rhea" id="RHEA:43756"/>
        <dbReference type="Rhea" id="RHEA-COMP:10676"/>
        <dbReference type="Rhea" id="RHEA-COMP:10677"/>
        <dbReference type="ChEBI" id="CHEBI:15378"/>
        <dbReference type="ChEBI" id="CHEBI:57287"/>
        <dbReference type="ChEBI" id="CHEBI:57288"/>
        <dbReference type="ChEBI" id="CHEBI:64718"/>
        <dbReference type="ChEBI" id="CHEBI:83683"/>
        <dbReference type="EC" id="2.3.1.266"/>
    </reaction>
</comment>
<dbReference type="PANTHER" id="PTHR43420">
    <property type="entry name" value="ACETYLTRANSFERASE"/>
    <property type="match status" value="1"/>
</dbReference>
<dbReference type="GO" id="GO:0005737">
    <property type="term" value="C:cytoplasm"/>
    <property type="evidence" value="ECO:0007669"/>
    <property type="project" value="UniProtKB-SubCell"/>
</dbReference>
<dbReference type="EC" id="2.3.1.266" evidence="5"/>
<dbReference type="STRING" id="318464.IO99_02515"/>
<reference evidence="7 8" key="1">
    <citation type="submission" date="2014-07" db="EMBL/GenBank/DDBJ databases">
        <title>Draft genome of Clostridium sulfidigenes 113A isolated from sediments associated with methane hydrate from Krishna Godavari basin.</title>
        <authorList>
            <person name="Honkalas V.S."/>
            <person name="Dabir A.P."/>
            <person name="Arora P."/>
            <person name="Dhakephalkar P.K."/>
        </authorList>
    </citation>
    <scope>NUCLEOTIDE SEQUENCE [LARGE SCALE GENOMIC DNA]</scope>
    <source>
        <strain evidence="7 8">113A</strain>
    </source>
</reference>
<organism evidence="7 8">
    <name type="scientific">Clostridium sulfidigenes</name>
    <dbReference type="NCBI Taxonomy" id="318464"/>
    <lineage>
        <taxon>Bacteria</taxon>
        <taxon>Bacillati</taxon>
        <taxon>Bacillota</taxon>
        <taxon>Clostridia</taxon>
        <taxon>Eubacteriales</taxon>
        <taxon>Clostridiaceae</taxon>
        <taxon>Clostridium</taxon>
    </lineage>
</organism>
<dbReference type="AlphaFoldDB" id="A0A084JHT9"/>
<sequence>MTDVTIERMSSLNILGVKEISDLSFSSPWSLLSMEKELINKNAVYIVVKLGDKVVAFGGMWVVFDEGHITNIAVHPDYRRNNFGDVVVENLITIAKDINIVSMTLEVRASNIAAINLYKKHHFSVEGIRKNYYQHPKEDGYIMWNHNI</sequence>
<dbReference type="Gene3D" id="3.40.630.30">
    <property type="match status" value="1"/>
</dbReference>
<feature type="domain" description="N-acetyltransferase" evidence="6">
    <location>
        <begin position="4"/>
        <end position="148"/>
    </location>
</feature>
<dbReference type="GO" id="GO:0005840">
    <property type="term" value="C:ribosome"/>
    <property type="evidence" value="ECO:0007669"/>
    <property type="project" value="UniProtKB-KW"/>
</dbReference>
<keyword evidence="7" id="KW-0689">Ribosomal protein</keyword>
<dbReference type="NCBIfam" id="TIGR01575">
    <property type="entry name" value="rimI"/>
    <property type="match status" value="1"/>
</dbReference>
<evidence type="ECO:0000256" key="5">
    <source>
        <dbReference type="RuleBase" id="RU363094"/>
    </source>
</evidence>
<dbReference type="PROSITE" id="PS51186">
    <property type="entry name" value="GNAT"/>
    <property type="match status" value="1"/>
</dbReference>
<dbReference type="Pfam" id="PF00583">
    <property type="entry name" value="Acetyltransf_1"/>
    <property type="match status" value="1"/>
</dbReference>
<dbReference type="InterPro" id="IPR016181">
    <property type="entry name" value="Acyl_CoA_acyltransferase"/>
</dbReference>
<name>A0A084JHT9_9CLOT</name>
<comment type="function">
    <text evidence="5">Acetylates the N-terminal alanine of ribosomal protein bS18.</text>
</comment>
<evidence type="ECO:0000256" key="3">
    <source>
        <dbReference type="ARBA" id="ARBA00022679"/>
    </source>
</evidence>
<evidence type="ECO:0000259" key="6">
    <source>
        <dbReference type="PROSITE" id="PS51186"/>
    </source>
</evidence>
<comment type="similarity">
    <text evidence="1 5">Belongs to the acetyltransferase family. RimI subfamily.</text>
</comment>
<accession>A0A084JHT9</accession>
<dbReference type="Proteomes" id="UP000028542">
    <property type="component" value="Unassembled WGS sequence"/>
</dbReference>
<keyword evidence="3" id="KW-0808">Transferase</keyword>
<dbReference type="CDD" id="cd04301">
    <property type="entry name" value="NAT_SF"/>
    <property type="match status" value="1"/>
</dbReference>
<protein>
    <recommendedName>
        <fullName evidence="5">[Ribosomal protein bS18]-alanine N-acetyltransferase</fullName>
        <ecNumber evidence="5">2.3.1.266</ecNumber>
    </recommendedName>
</protein>
<comment type="subcellular location">
    <subcellularLocation>
        <location evidence="5">Cytoplasm</location>
    </subcellularLocation>
</comment>
<evidence type="ECO:0000256" key="2">
    <source>
        <dbReference type="ARBA" id="ARBA00022490"/>
    </source>
</evidence>
<keyword evidence="8" id="KW-1185">Reference proteome</keyword>
<proteinExistence type="inferred from homology"/>
<evidence type="ECO:0000256" key="4">
    <source>
        <dbReference type="ARBA" id="ARBA00023315"/>
    </source>
</evidence>
<keyword evidence="2 5" id="KW-0963">Cytoplasm</keyword>
<dbReference type="InterPro" id="IPR000182">
    <property type="entry name" value="GNAT_dom"/>
</dbReference>
<dbReference type="EMBL" id="JPMD01000002">
    <property type="protein sequence ID" value="KEZ88523.1"/>
    <property type="molecule type" value="Genomic_DNA"/>
</dbReference>
<comment type="caution">
    <text evidence="7">The sequence shown here is derived from an EMBL/GenBank/DDBJ whole genome shotgun (WGS) entry which is preliminary data.</text>
</comment>
<keyword evidence="7" id="KW-0687">Ribonucleoprotein</keyword>